<dbReference type="PANTHER" id="PTHR10841:SF20">
    <property type="entry name" value="SYNAPSIN-2"/>
    <property type="match status" value="1"/>
</dbReference>
<name>Q4RX25_TETNG</name>
<comment type="caution">
    <text evidence="2">The sequence shown here is derived from an EMBL/GenBank/DDBJ whole genome shotgun (WGS) entry which is preliminary data.</text>
</comment>
<sequence length="217" mass="23231">MNFLRRRLSDSTFMSNLPNGYMTDLQRPDPPAPAPPTASSPSQQVTTTTPGPVQSPTKAAAPSQAPASSPASQERRPSQMSQQPQQAQSSSTSSSSFSGSSGFFSSISSITNAVKQTAASATAFVEQSAPSPSLSKKFKILLVIDEPQHECSAQAGSSMHTLRTHHRHWVLTYAAKWGKNVKRGGGGYFLLLEGCDWTSLVFCERRQVYATGFAASD</sequence>
<protein>
    <submittedName>
        <fullName evidence="2">(spotted green pufferfish) hypothetical protein</fullName>
    </submittedName>
</protein>
<dbReference type="InterPro" id="IPR019736">
    <property type="entry name" value="Synapsin_P_site"/>
</dbReference>
<dbReference type="Pfam" id="PF10581">
    <property type="entry name" value="Synapsin_N"/>
    <property type="match status" value="1"/>
</dbReference>
<reference evidence="2" key="1">
    <citation type="journal article" date="2004" name="Nature">
        <title>Genome duplication in the teleost fish Tetraodon nigroviridis reveals the early vertebrate proto-karyotype.</title>
        <authorList>
            <person name="Jaillon O."/>
            <person name="Aury J.-M."/>
            <person name="Brunet F."/>
            <person name="Petit J.-L."/>
            <person name="Stange-Thomann N."/>
            <person name="Mauceli E."/>
            <person name="Bouneau L."/>
            <person name="Fischer C."/>
            <person name="Ozouf-Costaz C."/>
            <person name="Bernot A."/>
            <person name="Nicaud S."/>
            <person name="Jaffe D."/>
            <person name="Fisher S."/>
            <person name="Lutfalla G."/>
            <person name="Dossat C."/>
            <person name="Segurens B."/>
            <person name="Dasilva C."/>
            <person name="Salanoubat M."/>
            <person name="Levy M."/>
            <person name="Boudet N."/>
            <person name="Castellano S."/>
            <person name="Anthouard V."/>
            <person name="Jubin C."/>
            <person name="Castelli V."/>
            <person name="Katinka M."/>
            <person name="Vacherie B."/>
            <person name="Biemont C."/>
            <person name="Skalli Z."/>
            <person name="Cattolico L."/>
            <person name="Poulain J."/>
            <person name="De Berardinis V."/>
            <person name="Cruaud C."/>
            <person name="Duprat S."/>
            <person name="Brottier P."/>
            <person name="Coutanceau J.-P."/>
            <person name="Gouzy J."/>
            <person name="Parra G."/>
            <person name="Lardier G."/>
            <person name="Chapple C."/>
            <person name="McKernan K.J."/>
            <person name="McEwan P."/>
            <person name="Bosak S."/>
            <person name="Kellis M."/>
            <person name="Volff J.-N."/>
            <person name="Guigo R."/>
            <person name="Zody M.C."/>
            <person name="Mesirov J."/>
            <person name="Lindblad-Toh K."/>
            <person name="Birren B."/>
            <person name="Nusbaum C."/>
            <person name="Kahn D."/>
            <person name="Robinson-Rechavi M."/>
            <person name="Laudet V."/>
            <person name="Schachter V."/>
            <person name="Quetier F."/>
            <person name="Saurin W."/>
            <person name="Scarpelli C."/>
            <person name="Wincker P."/>
            <person name="Lander E.S."/>
            <person name="Weissenbach J."/>
            <person name="Roest Crollius H."/>
        </authorList>
    </citation>
    <scope>NUCLEOTIDE SEQUENCE [LARGE SCALE GENOMIC DNA]</scope>
</reference>
<feature type="compositionally biased region" description="Low complexity" evidence="1">
    <location>
        <begin position="39"/>
        <end position="97"/>
    </location>
</feature>
<reference evidence="2" key="2">
    <citation type="submission" date="2004-02" db="EMBL/GenBank/DDBJ databases">
        <authorList>
            <consortium name="Genoscope"/>
            <consortium name="Whitehead Institute Centre for Genome Research"/>
        </authorList>
    </citation>
    <scope>NUCLEOTIDE SEQUENCE</scope>
</reference>
<feature type="region of interest" description="Disordered" evidence="1">
    <location>
        <begin position="1"/>
        <end position="97"/>
    </location>
</feature>
<dbReference type="EMBL" id="CAAE01014979">
    <property type="protein sequence ID" value="CAG07057.1"/>
    <property type="molecule type" value="Genomic_DNA"/>
</dbReference>
<organism evidence="2">
    <name type="scientific">Tetraodon nigroviridis</name>
    <name type="common">Spotted green pufferfish</name>
    <name type="synonym">Chelonodon nigroviridis</name>
    <dbReference type="NCBI Taxonomy" id="99883"/>
    <lineage>
        <taxon>Eukaryota</taxon>
        <taxon>Metazoa</taxon>
        <taxon>Chordata</taxon>
        <taxon>Craniata</taxon>
        <taxon>Vertebrata</taxon>
        <taxon>Euteleostomi</taxon>
        <taxon>Actinopterygii</taxon>
        <taxon>Neopterygii</taxon>
        <taxon>Teleostei</taxon>
        <taxon>Neoteleostei</taxon>
        <taxon>Acanthomorphata</taxon>
        <taxon>Eupercaria</taxon>
        <taxon>Tetraodontiformes</taxon>
        <taxon>Tetradontoidea</taxon>
        <taxon>Tetraodontidae</taxon>
        <taxon>Tetraodon</taxon>
    </lineage>
</organism>
<dbReference type="KEGG" id="tng:GSTEN00027595G001"/>
<feature type="compositionally biased region" description="Pro residues" evidence="1">
    <location>
        <begin position="28"/>
        <end position="38"/>
    </location>
</feature>
<dbReference type="OrthoDB" id="10249572at2759"/>
<dbReference type="PROSITE" id="PS00415">
    <property type="entry name" value="SYNAPSIN_1"/>
    <property type="match status" value="1"/>
</dbReference>
<dbReference type="GO" id="GO:0007269">
    <property type="term" value="P:neurotransmitter secretion"/>
    <property type="evidence" value="ECO:0007669"/>
    <property type="project" value="TreeGrafter"/>
</dbReference>
<evidence type="ECO:0000313" key="2">
    <source>
        <dbReference type="EMBL" id="CAG07057.1"/>
    </source>
</evidence>
<evidence type="ECO:0000256" key="1">
    <source>
        <dbReference type="SAM" id="MobiDB-lite"/>
    </source>
</evidence>
<dbReference type="PANTHER" id="PTHR10841">
    <property type="entry name" value="SYNAPSIN"/>
    <property type="match status" value="1"/>
</dbReference>
<dbReference type="GO" id="GO:0030672">
    <property type="term" value="C:synaptic vesicle membrane"/>
    <property type="evidence" value="ECO:0007669"/>
    <property type="project" value="TreeGrafter"/>
</dbReference>
<dbReference type="AlphaFoldDB" id="Q4RX25"/>
<accession>Q4RX25</accession>
<proteinExistence type="predicted"/>
<gene>
    <name evidence="2" type="ORF">GSTENG00027595001</name>
</gene>